<evidence type="ECO:0000259" key="3">
    <source>
        <dbReference type="Pfam" id="PF08353"/>
    </source>
</evidence>
<dbReference type="GO" id="GO:0071555">
    <property type="term" value="P:cell wall organization"/>
    <property type="evidence" value="ECO:0007669"/>
    <property type="project" value="UniProtKB-KW"/>
</dbReference>
<comment type="caution">
    <text evidence="4">The sequence shown here is derived from an EMBL/GenBank/DDBJ whole genome shotgun (WGS) entry which is preliminary data.</text>
</comment>
<comment type="similarity">
    <text evidence="1">Belongs to the MurCDEF family. MurT subfamily.</text>
</comment>
<feature type="domain" description="Lipid II isoglutaminyl synthase (glutamine-hydrolyzing) subunit MurT C-terminal" evidence="3">
    <location>
        <begin position="326"/>
        <end position="430"/>
    </location>
</feature>
<dbReference type="SUPFAM" id="SSF53623">
    <property type="entry name" value="MurD-like peptide ligases, catalytic domain"/>
    <property type="match status" value="1"/>
</dbReference>
<keyword evidence="1" id="KW-0436">Ligase</keyword>
<evidence type="ECO:0000259" key="2">
    <source>
        <dbReference type="Pfam" id="PF08245"/>
    </source>
</evidence>
<dbReference type="GO" id="GO:0046872">
    <property type="term" value="F:metal ion binding"/>
    <property type="evidence" value="ECO:0007669"/>
    <property type="project" value="UniProtKB-KW"/>
</dbReference>
<keyword evidence="1" id="KW-0961">Cell wall biogenesis/degradation</keyword>
<comment type="caution">
    <text evidence="1">Lacks conserved residue(s) required for the propagation of feature annotation.</text>
</comment>
<dbReference type="GO" id="GO:0016881">
    <property type="term" value="F:acid-amino acid ligase activity"/>
    <property type="evidence" value="ECO:0007669"/>
    <property type="project" value="InterPro"/>
</dbReference>
<dbReference type="InterPro" id="IPR043703">
    <property type="entry name" value="Lipid_II_synth_MurT"/>
</dbReference>
<dbReference type="EC" id="6.3.5.13" evidence="1"/>
<keyword evidence="1" id="KW-0573">Peptidoglycan synthesis</keyword>
<organism evidence="4 5">
    <name type="scientific">Schaalia hyovaginalis</name>
    <dbReference type="NCBI Taxonomy" id="29316"/>
    <lineage>
        <taxon>Bacteria</taxon>
        <taxon>Bacillati</taxon>
        <taxon>Actinomycetota</taxon>
        <taxon>Actinomycetes</taxon>
        <taxon>Actinomycetales</taxon>
        <taxon>Actinomycetaceae</taxon>
        <taxon>Schaalia</taxon>
    </lineage>
</organism>
<dbReference type="PANTHER" id="PTHR23135:SF7">
    <property type="entry name" value="LIPID II ISOGLUTAMINYL SYNTHASE (GLUTAMINE-HYDROLYZING) SUBUNIT MURT"/>
    <property type="match status" value="1"/>
</dbReference>
<comment type="pathway">
    <text evidence="1">Cell wall biogenesis; peptidoglycan biosynthesis.</text>
</comment>
<comment type="subunit">
    <text evidence="1">Forms a heterodimer with GatD.</text>
</comment>
<dbReference type="AlphaFoldDB" id="A0A923IYU9"/>
<dbReference type="PANTHER" id="PTHR23135">
    <property type="entry name" value="MUR LIGASE FAMILY MEMBER"/>
    <property type="match status" value="1"/>
</dbReference>
<reference evidence="4" key="1">
    <citation type="submission" date="2020-08" db="EMBL/GenBank/DDBJ databases">
        <title>Sequencing the genomes of 1000 actinobacteria strains.</title>
        <authorList>
            <person name="Klenk H.-P."/>
        </authorList>
    </citation>
    <scope>NUCLEOTIDE SEQUENCE</scope>
    <source>
        <strain evidence="4">DSM 10695</strain>
    </source>
</reference>
<dbReference type="InterPro" id="IPR013221">
    <property type="entry name" value="Mur_ligase_cen"/>
</dbReference>
<sequence>MTSPTPDRSMSVRTRLAVCAGRTAAAASRALGRGSGGMIGGAVALRVNPGVLRELAAPMRSVIVSGTNGKSTTTRMVRAALSTCGAVASNTNGDNMTSGVVTALMNDPKAGLAALEVDEMHVPIVAEDVRPAAVVLLNLSRDQLDRVGEIGSVERRLREAVNAHPQAVIVANCDDPLIVSAAADAKKVVWVAAGTGWGGDSAAYPRGGRVVREGRSWRLVPSYPGEPLPELRERPLPDWRLEDIELLPEGAKGPRARLIGPQGLALDLRLQVPGRANLGNAAQAVAAAFALGADPRAAAKAVSAVAEVAGRYSVHDVEGRLARIMLAKNPAGWQEAMSMVDPRIDQVVIGVNGQVPDGQDLSWLWDVDFSGLVKGRDTVPRVIACGERGADLAVRLEYANVHCELVATAMEALERLERGRVEVLLNYTALRDFKTILDAREKNK</sequence>
<dbReference type="InterPro" id="IPR013564">
    <property type="entry name" value="MurT_C"/>
</dbReference>
<comment type="catalytic activity">
    <reaction evidence="1">
        <text>beta-D-GlcNAc-(1-&gt;4)-Mur2Ac(oyl-L-Ala-gamma-D-O-P-Glu-L-Lys-D-Ala-D-Ala)-di-trans,octa-cis-undecaprenyl diphosphate + NH4(+) = beta-D-GlcNAc-(1-&gt;4)-Mur2Ac(oyl-L-Ala-D-isoglutaminyl-L-Lys-D-Ala-D-Ala)-di-trans,octa-cis-undecaprenyl diphosphate + phosphate + H(+)</text>
        <dbReference type="Rhea" id="RHEA:57932"/>
        <dbReference type="ChEBI" id="CHEBI:15378"/>
        <dbReference type="ChEBI" id="CHEBI:28938"/>
        <dbReference type="ChEBI" id="CHEBI:43474"/>
        <dbReference type="ChEBI" id="CHEBI:62233"/>
        <dbReference type="ChEBI" id="CHEBI:143132"/>
    </reaction>
</comment>
<dbReference type="InterPro" id="IPR036565">
    <property type="entry name" value="Mur-like_cat_sf"/>
</dbReference>
<evidence type="ECO:0000256" key="1">
    <source>
        <dbReference type="HAMAP-Rule" id="MF_02214"/>
    </source>
</evidence>
<keyword evidence="1" id="KW-0133">Cell shape</keyword>
<dbReference type="HAMAP" id="MF_02214">
    <property type="entry name" value="Lipid_II_synth_MurT"/>
    <property type="match status" value="1"/>
</dbReference>
<dbReference type="GO" id="GO:0009252">
    <property type="term" value="P:peptidoglycan biosynthetic process"/>
    <property type="evidence" value="ECO:0007669"/>
    <property type="project" value="UniProtKB-UniRule"/>
</dbReference>
<proteinExistence type="inferred from homology"/>
<comment type="catalytic activity">
    <reaction evidence="1">
        <text>beta-D-GlcNAc-(1-&gt;4)-Mur2Ac(oyl-L-Ala-gamma-D-Glu-L-Lys-D-Ala-D-Ala)-di-trans,octa-cis-undecaprenyl diphosphate + L-glutamine + ATP + H2O = beta-D-GlcNAc-(1-&gt;4)-Mur2Ac(oyl-L-Ala-D-isoglutaminyl-L-Lys-D-Ala-D-Ala)-di-trans,octa-cis-undecaprenyl diphosphate + L-glutamate + ADP + phosphate + H(+)</text>
        <dbReference type="Rhea" id="RHEA:57928"/>
        <dbReference type="ChEBI" id="CHEBI:15377"/>
        <dbReference type="ChEBI" id="CHEBI:15378"/>
        <dbReference type="ChEBI" id="CHEBI:29985"/>
        <dbReference type="ChEBI" id="CHEBI:30616"/>
        <dbReference type="ChEBI" id="CHEBI:43474"/>
        <dbReference type="ChEBI" id="CHEBI:58359"/>
        <dbReference type="ChEBI" id="CHEBI:60033"/>
        <dbReference type="ChEBI" id="CHEBI:62233"/>
        <dbReference type="ChEBI" id="CHEBI:456216"/>
        <dbReference type="EC" id="6.3.5.13"/>
    </reaction>
</comment>
<keyword evidence="1" id="KW-0547">Nucleotide-binding</keyword>
<name>A0A923IYU9_9ACTO</name>
<protein>
    <recommendedName>
        <fullName evidence="1">Lipid II isoglutaminyl synthase (glutamine-hydrolyzing) subunit MurT</fullName>
        <ecNumber evidence="1">6.3.5.13</ecNumber>
    </recommendedName>
</protein>
<dbReference type="Proteomes" id="UP000617426">
    <property type="component" value="Unassembled WGS sequence"/>
</dbReference>
<gene>
    <name evidence="1" type="primary">murT</name>
    <name evidence="4" type="ORF">HD592_002135</name>
</gene>
<dbReference type="GO" id="GO:0140282">
    <property type="term" value="F:carbon-nitrogen ligase activity on lipid II"/>
    <property type="evidence" value="ECO:0007669"/>
    <property type="project" value="UniProtKB-UniRule"/>
</dbReference>
<dbReference type="GO" id="GO:0005524">
    <property type="term" value="F:ATP binding"/>
    <property type="evidence" value="ECO:0007669"/>
    <property type="project" value="UniProtKB-UniRule"/>
</dbReference>
<dbReference type="Pfam" id="PF08245">
    <property type="entry name" value="Mur_ligase_M"/>
    <property type="match status" value="1"/>
</dbReference>
<dbReference type="GO" id="GO:0008360">
    <property type="term" value="P:regulation of cell shape"/>
    <property type="evidence" value="ECO:0007669"/>
    <property type="project" value="UniProtKB-KW"/>
</dbReference>
<comment type="function">
    <text evidence="1">The lipid II isoglutaminyl synthase complex catalyzes the formation of alpha-D-isoglutamine in the cell wall lipid II stem peptide. The MurT subunit catalyzes the ATP-dependent amidation of D-glutamate residue of lipid II, converting it to an isoglutamine residue.</text>
</comment>
<feature type="active site" evidence="1">
    <location>
        <position position="360"/>
    </location>
</feature>
<keyword evidence="5" id="KW-1185">Reference proteome</keyword>
<keyword evidence="1" id="KW-0067">ATP-binding</keyword>
<keyword evidence="1" id="KW-0479">Metal-binding</keyword>
<dbReference type="RefSeq" id="WP_184454017.1">
    <property type="nucleotide sequence ID" value="NZ_JACHMK010000001.1"/>
</dbReference>
<comment type="catalytic activity">
    <reaction evidence="1">
        <text>beta-D-GlcNAc-(1-&gt;4)-Mur2Ac(oyl-L-Ala-gamma-D-Glu-L-Lys-D-Ala-D-Ala)-di-trans,octa-cis-undecaprenyl diphosphate + ATP = beta-D-GlcNAc-(1-&gt;4)-Mur2Ac(oyl-L-Ala-gamma-D-O-P-Glu-L-Lys-D-Ala-D-Ala)-di-trans,octa-cis-undecaprenyl diphosphate + ADP</text>
        <dbReference type="Rhea" id="RHEA:59488"/>
        <dbReference type="ChEBI" id="CHEBI:30616"/>
        <dbReference type="ChEBI" id="CHEBI:60033"/>
        <dbReference type="ChEBI" id="CHEBI:143132"/>
        <dbReference type="ChEBI" id="CHEBI:456216"/>
    </reaction>
</comment>
<dbReference type="EMBL" id="JACHMK010000001">
    <property type="protein sequence ID" value="MBB6335570.1"/>
    <property type="molecule type" value="Genomic_DNA"/>
</dbReference>
<dbReference type="Pfam" id="PF08353">
    <property type="entry name" value="MurT_C"/>
    <property type="match status" value="1"/>
</dbReference>
<dbReference type="Gene3D" id="3.40.1190.10">
    <property type="entry name" value="Mur-like, catalytic domain"/>
    <property type="match status" value="1"/>
</dbReference>
<feature type="domain" description="Mur ligase central" evidence="2">
    <location>
        <begin position="64"/>
        <end position="185"/>
    </location>
</feature>
<evidence type="ECO:0000313" key="4">
    <source>
        <dbReference type="EMBL" id="MBB6335570.1"/>
    </source>
</evidence>
<evidence type="ECO:0000313" key="5">
    <source>
        <dbReference type="Proteomes" id="UP000617426"/>
    </source>
</evidence>
<accession>A0A923IYU9</accession>